<organism evidence="1">
    <name type="scientific">marine sediment metagenome</name>
    <dbReference type="NCBI Taxonomy" id="412755"/>
    <lineage>
        <taxon>unclassified sequences</taxon>
        <taxon>metagenomes</taxon>
        <taxon>ecological metagenomes</taxon>
    </lineage>
</organism>
<dbReference type="AlphaFoldDB" id="A0A0F9PIM9"/>
<gene>
    <name evidence="1" type="ORF">LCGC14_1210820</name>
</gene>
<proteinExistence type="predicted"/>
<feature type="non-terminal residue" evidence="1">
    <location>
        <position position="1"/>
    </location>
</feature>
<evidence type="ECO:0000313" key="1">
    <source>
        <dbReference type="EMBL" id="KKM93187.1"/>
    </source>
</evidence>
<name>A0A0F9PIM9_9ZZZZ</name>
<comment type="caution">
    <text evidence="1">The sequence shown here is derived from an EMBL/GenBank/DDBJ whole genome shotgun (WGS) entry which is preliminary data.</text>
</comment>
<protein>
    <submittedName>
        <fullName evidence="1">Uncharacterized protein</fullName>
    </submittedName>
</protein>
<accession>A0A0F9PIM9</accession>
<dbReference type="EMBL" id="LAZR01006299">
    <property type="protein sequence ID" value="KKM93187.1"/>
    <property type="molecule type" value="Genomic_DNA"/>
</dbReference>
<sequence>LKASLNLLEKAININKEIRRSDEETDISS</sequence>
<reference evidence="1" key="1">
    <citation type="journal article" date="2015" name="Nature">
        <title>Complex archaea that bridge the gap between prokaryotes and eukaryotes.</title>
        <authorList>
            <person name="Spang A."/>
            <person name="Saw J.H."/>
            <person name="Jorgensen S.L."/>
            <person name="Zaremba-Niedzwiedzka K."/>
            <person name="Martijn J."/>
            <person name="Lind A.E."/>
            <person name="van Eijk R."/>
            <person name="Schleper C."/>
            <person name="Guy L."/>
            <person name="Ettema T.J."/>
        </authorList>
    </citation>
    <scope>NUCLEOTIDE SEQUENCE</scope>
</reference>